<organism evidence="4 5">
    <name type="scientific">Rhododendron griersonianum</name>
    <dbReference type="NCBI Taxonomy" id="479676"/>
    <lineage>
        <taxon>Eukaryota</taxon>
        <taxon>Viridiplantae</taxon>
        <taxon>Streptophyta</taxon>
        <taxon>Embryophyta</taxon>
        <taxon>Tracheophyta</taxon>
        <taxon>Spermatophyta</taxon>
        <taxon>Magnoliopsida</taxon>
        <taxon>eudicotyledons</taxon>
        <taxon>Gunneridae</taxon>
        <taxon>Pentapetalae</taxon>
        <taxon>asterids</taxon>
        <taxon>Ericales</taxon>
        <taxon>Ericaceae</taxon>
        <taxon>Ericoideae</taxon>
        <taxon>Rhodoreae</taxon>
        <taxon>Rhododendron</taxon>
    </lineage>
</organism>
<comment type="caution">
    <text evidence="4">The sequence shown here is derived from an EMBL/GenBank/DDBJ whole genome shotgun (WGS) entry which is preliminary data.</text>
</comment>
<evidence type="ECO:0000256" key="2">
    <source>
        <dbReference type="SAM" id="MobiDB-lite"/>
    </source>
</evidence>
<dbReference type="PANTHER" id="PTHR42861">
    <property type="entry name" value="CALCIUM-TRANSPORTING ATPASE"/>
    <property type="match status" value="1"/>
</dbReference>
<feature type="region of interest" description="Disordered" evidence="2">
    <location>
        <begin position="208"/>
        <end position="300"/>
    </location>
</feature>
<dbReference type="Proteomes" id="UP000823749">
    <property type="component" value="Chromosome 12"/>
</dbReference>
<feature type="compositionally biased region" description="Polar residues" evidence="2">
    <location>
        <begin position="266"/>
        <end position="279"/>
    </location>
</feature>
<keyword evidence="5" id="KW-1185">Reference proteome</keyword>
<protein>
    <submittedName>
        <fullName evidence="4">Uncharacterized protein</fullName>
    </submittedName>
</protein>
<dbReference type="InterPro" id="IPR017853">
    <property type="entry name" value="GH"/>
</dbReference>
<accession>A0AAV6I1N5</accession>
<evidence type="ECO:0000313" key="4">
    <source>
        <dbReference type="EMBL" id="KAG5521525.1"/>
    </source>
</evidence>
<name>A0AAV6I1N5_9ERIC</name>
<dbReference type="SUPFAM" id="SSF51445">
    <property type="entry name" value="(Trans)glycosidases"/>
    <property type="match status" value="1"/>
</dbReference>
<dbReference type="Gene3D" id="3.40.50.1000">
    <property type="entry name" value="HAD superfamily/HAD-like"/>
    <property type="match status" value="1"/>
</dbReference>
<keyword evidence="3" id="KW-1133">Transmembrane helix</keyword>
<feature type="compositionally biased region" description="Low complexity" evidence="2">
    <location>
        <begin position="321"/>
        <end position="333"/>
    </location>
</feature>
<keyword evidence="1" id="KW-0460">Magnesium</keyword>
<feature type="compositionally biased region" description="Polar residues" evidence="2">
    <location>
        <begin position="343"/>
        <end position="357"/>
    </location>
</feature>
<proteinExistence type="predicted"/>
<keyword evidence="3" id="KW-0472">Membrane</keyword>
<dbReference type="Gene3D" id="3.20.20.80">
    <property type="entry name" value="Glycosidases"/>
    <property type="match status" value="1"/>
</dbReference>
<evidence type="ECO:0000256" key="3">
    <source>
        <dbReference type="SAM" id="Phobius"/>
    </source>
</evidence>
<dbReference type="GO" id="GO:0000166">
    <property type="term" value="F:nucleotide binding"/>
    <property type="evidence" value="ECO:0007669"/>
    <property type="project" value="InterPro"/>
</dbReference>
<dbReference type="Gene3D" id="3.40.1110.10">
    <property type="entry name" value="Calcium-transporting ATPase, cytoplasmic domain N"/>
    <property type="match status" value="1"/>
</dbReference>
<dbReference type="Gene3D" id="1.20.1110.10">
    <property type="entry name" value="Calcium-transporting ATPase, transmembrane domain"/>
    <property type="match status" value="1"/>
</dbReference>
<dbReference type="InterPro" id="IPR023214">
    <property type="entry name" value="HAD_sf"/>
</dbReference>
<dbReference type="EMBL" id="JACTNZ010000012">
    <property type="protein sequence ID" value="KAG5521525.1"/>
    <property type="molecule type" value="Genomic_DNA"/>
</dbReference>
<evidence type="ECO:0000256" key="1">
    <source>
        <dbReference type="ARBA" id="ARBA00022842"/>
    </source>
</evidence>
<feature type="transmembrane region" description="Helical" evidence="3">
    <location>
        <begin position="12"/>
        <end position="31"/>
    </location>
</feature>
<sequence>MVKSPRMGIGNGVFYPIVGFATCMAFIYKSFGDLLVNYSKEPELSFVQRNGTHFTLDGRIFCINGWNSYYLMDHAVDEYTRPKVTAMLQARSKIGLTVCRTWAFNDGRYNSLQISPGQYDDHIFKGAITKRMTAIEEMAGMDVLCSDKTRTLTLNKLTVDKSLIGVFARGVDADTVVLMAMRASRVENKDAIDTAIVGTLADPKEVLKDLALPPPPEPKKDSAKAKATSATSSKRKGFEEEEDEEVEQKPATKKAKKPSTPVSKATTGKDQPSKASNTAIADHTRASASKSPPEGSPPTVVISSFLALEKPNFSVLRQNLDEGGSSDSSGGLEPNSPAFGEVKTTSFSLGTPKTQPSAEKKPILLDLDDESFDKFFQTVEELVKPTALGASGSGIGSSTPSSFAPEEVIQVKEVLKAALGLGIDSVFH</sequence>
<feature type="region of interest" description="Disordered" evidence="2">
    <location>
        <begin position="317"/>
        <end position="362"/>
    </location>
</feature>
<keyword evidence="3" id="KW-0812">Transmembrane</keyword>
<gene>
    <name evidence="4" type="ORF">RHGRI_033927</name>
</gene>
<dbReference type="AlphaFoldDB" id="A0AAV6I1N5"/>
<dbReference type="InterPro" id="IPR023299">
    <property type="entry name" value="ATPase_P-typ_cyto_dom_N"/>
</dbReference>
<evidence type="ECO:0000313" key="5">
    <source>
        <dbReference type="Proteomes" id="UP000823749"/>
    </source>
</evidence>
<reference evidence="4" key="1">
    <citation type="submission" date="2020-08" db="EMBL/GenBank/DDBJ databases">
        <title>Plant Genome Project.</title>
        <authorList>
            <person name="Zhang R.-G."/>
        </authorList>
    </citation>
    <scope>NUCLEOTIDE SEQUENCE</scope>
    <source>
        <strain evidence="4">WSP0</strain>
        <tissue evidence="4">Leaf</tissue>
    </source>
</reference>